<name>A0A0K1E8P3_CHOCO</name>
<keyword evidence="4" id="KW-1185">Reference proteome</keyword>
<dbReference type="RefSeq" id="WP_050429618.1">
    <property type="nucleotide sequence ID" value="NZ_CP012159.1"/>
</dbReference>
<sequence length="107" mass="10881">MRKLWVCTLSLGALLLGASGCSKKTDQATSPVQPPTGSIVNGSEPCQSDADCVPASCCHPTACVAKASAPECGDIMCTQECRKGTLDCGGACLCVDGKCAARLNDLN</sequence>
<feature type="signal peptide" evidence="2">
    <location>
        <begin position="1"/>
        <end position="24"/>
    </location>
</feature>
<evidence type="ECO:0000256" key="1">
    <source>
        <dbReference type="SAM" id="MobiDB-lite"/>
    </source>
</evidence>
<dbReference type="PROSITE" id="PS51257">
    <property type="entry name" value="PROKAR_LIPOPROTEIN"/>
    <property type="match status" value="1"/>
</dbReference>
<protein>
    <recommendedName>
        <fullName evidence="5">Secreted protein</fullName>
    </recommendedName>
</protein>
<evidence type="ECO:0008006" key="5">
    <source>
        <dbReference type="Google" id="ProtNLM"/>
    </source>
</evidence>
<feature type="region of interest" description="Disordered" evidence="1">
    <location>
        <begin position="24"/>
        <end position="47"/>
    </location>
</feature>
<keyword evidence="2" id="KW-0732">Signal</keyword>
<gene>
    <name evidence="3" type="ORF">CMC5_013500</name>
</gene>
<dbReference type="EMBL" id="CP012159">
    <property type="protein sequence ID" value="AKT37219.1"/>
    <property type="molecule type" value="Genomic_DNA"/>
</dbReference>
<evidence type="ECO:0000313" key="3">
    <source>
        <dbReference type="EMBL" id="AKT37219.1"/>
    </source>
</evidence>
<dbReference type="AlphaFoldDB" id="A0A0K1E8P3"/>
<accession>A0A0K1E8P3</accession>
<evidence type="ECO:0000313" key="4">
    <source>
        <dbReference type="Proteomes" id="UP000067626"/>
    </source>
</evidence>
<evidence type="ECO:0000256" key="2">
    <source>
        <dbReference type="SAM" id="SignalP"/>
    </source>
</evidence>
<dbReference type="Proteomes" id="UP000067626">
    <property type="component" value="Chromosome"/>
</dbReference>
<proteinExistence type="predicted"/>
<reference evidence="3 4" key="1">
    <citation type="submission" date="2015-07" db="EMBL/GenBank/DDBJ databases">
        <title>Genome analysis of myxobacterium Chondromyces crocatus Cm c5 reveals a high potential for natural compound synthesis and the genetic basis for the loss of fruiting body formation.</title>
        <authorList>
            <person name="Zaburannyi N."/>
            <person name="Bunk B."/>
            <person name="Maier J."/>
            <person name="Overmann J."/>
            <person name="Mueller R."/>
        </authorList>
    </citation>
    <scope>NUCLEOTIDE SEQUENCE [LARGE SCALE GENOMIC DNA]</scope>
    <source>
        <strain evidence="3 4">Cm c5</strain>
    </source>
</reference>
<organism evidence="3 4">
    <name type="scientific">Chondromyces crocatus</name>
    <dbReference type="NCBI Taxonomy" id="52"/>
    <lineage>
        <taxon>Bacteria</taxon>
        <taxon>Pseudomonadati</taxon>
        <taxon>Myxococcota</taxon>
        <taxon>Polyangia</taxon>
        <taxon>Polyangiales</taxon>
        <taxon>Polyangiaceae</taxon>
        <taxon>Chondromyces</taxon>
    </lineage>
</organism>
<dbReference type="OrthoDB" id="5525725at2"/>
<dbReference type="KEGG" id="ccro:CMC5_013500"/>
<feature type="compositionally biased region" description="Polar residues" evidence="1">
    <location>
        <begin position="27"/>
        <end position="46"/>
    </location>
</feature>
<dbReference type="STRING" id="52.CMC5_013500"/>
<feature type="chain" id="PRO_5005459047" description="Secreted protein" evidence="2">
    <location>
        <begin position="25"/>
        <end position="107"/>
    </location>
</feature>